<dbReference type="AlphaFoldDB" id="A0A383E2L8"/>
<dbReference type="GO" id="GO:0016780">
    <property type="term" value="F:phosphotransferase activity, for other substituted phosphate groups"/>
    <property type="evidence" value="ECO:0007669"/>
    <property type="project" value="InterPro"/>
</dbReference>
<dbReference type="PANTHER" id="PTHR22926">
    <property type="entry name" value="PHOSPHO-N-ACETYLMURAMOYL-PENTAPEPTIDE-TRANSFERASE"/>
    <property type="match status" value="1"/>
</dbReference>
<evidence type="ECO:0000256" key="5">
    <source>
        <dbReference type="ARBA" id="ARBA00022989"/>
    </source>
</evidence>
<feature type="non-terminal residue" evidence="8">
    <location>
        <position position="187"/>
    </location>
</feature>
<feature type="transmembrane region" description="Helical" evidence="7">
    <location>
        <begin position="44"/>
        <end position="64"/>
    </location>
</feature>
<keyword evidence="4 7" id="KW-0812">Transmembrane</keyword>
<dbReference type="GO" id="GO:0071555">
    <property type="term" value="P:cell wall organization"/>
    <property type="evidence" value="ECO:0007669"/>
    <property type="project" value="TreeGrafter"/>
</dbReference>
<feature type="transmembrane region" description="Helical" evidence="7">
    <location>
        <begin position="70"/>
        <end position="86"/>
    </location>
</feature>
<keyword evidence="6 7" id="KW-0472">Membrane</keyword>
<keyword evidence="3" id="KW-0808">Transferase</keyword>
<name>A0A383E2L8_9ZZZZ</name>
<evidence type="ECO:0000256" key="4">
    <source>
        <dbReference type="ARBA" id="ARBA00022692"/>
    </source>
</evidence>
<proteinExistence type="predicted"/>
<keyword evidence="2" id="KW-1003">Cell membrane</keyword>
<dbReference type="CDD" id="cd06853">
    <property type="entry name" value="GT_WecA_like"/>
    <property type="match status" value="1"/>
</dbReference>
<comment type="subcellular location">
    <subcellularLocation>
        <location evidence="1">Cell membrane</location>
        <topology evidence="1">Multi-pass membrane protein</topology>
    </subcellularLocation>
</comment>
<protein>
    <recommendedName>
        <fullName evidence="9">Undecaprenyl/decaprenyl-phosphate alpha-N-acetylglucosaminyl 1-phosphate transferase</fullName>
    </recommendedName>
</protein>
<organism evidence="8">
    <name type="scientific">marine metagenome</name>
    <dbReference type="NCBI Taxonomy" id="408172"/>
    <lineage>
        <taxon>unclassified sequences</taxon>
        <taxon>metagenomes</taxon>
        <taxon>ecological metagenomes</taxon>
    </lineage>
</organism>
<dbReference type="PANTHER" id="PTHR22926:SF3">
    <property type="entry name" value="UNDECAPRENYL-PHOSPHATE ALPHA-N-ACETYLGLUCOSAMINYL 1-PHOSPHATE TRANSFERASE"/>
    <property type="match status" value="1"/>
</dbReference>
<sequence>MDILVLPFLSAFVLALVLVPLCRRAARSVGKVAHPAVNRWHRHATPLFGGVAIAIATIGCAIGFSDVTSLVVPLGCGALIFLVGLADDIHSFRPGTKLVAQIAIASVLLFFGYRLDWTESLTINSVLTVLWVVGITNAFNLLDNMDGLCAGIAIICTATLLFGLSPFDATSTTVTTTVALAALLGSV</sequence>
<evidence type="ECO:0000256" key="7">
    <source>
        <dbReference type="SAM" id="Phobius"/>
    </source>
</evidence>
<gene>
    <name evidence="8" type="ORF">METZ01_LOCUS503489</name>
</gene>
<feature type="transmembrane region" description="Helical" evidence="7">
    <location>
        <begin position="98"/>
        <end position="115"/>
    </location>
</feature>
<dbReference type="Pfam" id="PF00953">
    <property type="entry name" value="Glycos_transf_4"/>
    <property type="match status" value="1"/>
</dbReference>
<feature type="transmembrane region" description="Helical" evidence="7">
    <location>
        <begin position="6"/>
        <end position="23"/>
    </location>
</feature>
<dbReference type="InterPro" id="IPR000715">
    <property type="entry name" value="Glycosyl_transferase_4"/>
</dbReference>
<evidence type="ECO:0000256" key="2">
    <source>
        <dbReference type="ARBA" id="ARBA00022475"/>
    </source>
</evidence>
<evidence type="ECO:0000256" key="6">
    <source>
        <dbReference type="ARBA" id="ARBA00023136"/>
    </source>
</evidence>
<evidence type="ECO:0000256" key="1">
    <source>
        <dbReference type="ARBA" id="ARBA00004651"/>
    </source>
</evidence>
<dbReference type="EMBL" id="UINC01222036">
    <property type="protein sequence ID" value="SVE50635.1"/>
    <property type="molecule type" value="Genomic_DNA"/>
</dbReference>
<evidence type="ECO:0000256" key="3">
    <source>
        <dbReference type="ARBA" id="ARBA00022679"/>
    </source>
</evidence>
<keyword evidence="5 7" id="KW-1133">Transmembrane helix</keyword>
<feature type="transmembrane region" description="Helical" evidence="7">
    <location>
        <begin position="121"/>
        <end position="141"/>
    </location>
</feature>
<evidence type="ECO:0008006" key="9">
    <source>
        <dbReference type="Google" id="ProtNLM"/>
    </source>
</evidence>
<reference evidence="8" key="1">
    <citation type="submission" date="2018-05" db="EMBL/GenBank/DDBJ databases">
        <authorList>
            <person name="Lanie J.A."/>
            <person name="Ng W.-L."/>
            <person name="Kazmierczak K.M."/>
            <person name="Andrzejewski T.M."/>
            <person name="Davidsen T.M."/>
            <person name="Wayne K.J."/>
            <person name="Tettelin H."/>
            <person name="Glass J.I."/>
            <person name="Rusch D."/>
            <person name="Podicherti R."/>
            <person name="Tsui H.-C.T."/>
            <person name="Winkler M.E."/>
        </authorList>
    </citation>
    <scope>NUCLEOTIDE SEQUENCE</scope>
</reference>
<dbReference type="GO" id="GO:0005886">
    <property type="term" value="C:plasma membrane"/>
    <property type="evidence" value="ECO:0007669"/>
    <property type="project" value="UniProtKB-SubCell"/>
</dbReference>
<feature type="transmembrane region" description="Helical" evidence="7">
    <location>
        <begin position="148"/>
        <end position="167"/>
    </location>
</feature>
<dbReference type="GO" id="GO:0009103">
    <property type="term" value="P:lipopolysaccharide biosynthetic process"/>
    <property type="evidence" value="ECO:0007669"/>
    <property type="project" value="TreeGrafter"/>
</dbReference>
<evidence type="ECO:0000313" key="8">
    <source>
        <dbReference type="EMBL" id="SVE50635.1"/>
    </source>
</evidence>
<dbReference type="GO" id="GO:0044038">
    <property type="term" value="P:cell wall macromolecule biosynthetic process"/>
    <property type="evidence" value="ECO:0007669"/>
    <property type="project" value="TreeGrafter"/>
</dbReference>
<accession>A0A383E2L8</accession>